<evidence type="ECO:0000259" key="5">
    <source>
        <dbReference type="Pfam" id="PF10033"/>
    </source>
</evidence>
<keyword evidence="2 3" id="KW-0072">Autophagy</keyword>
<feature type="compositionally biased region" description="Basic and acidic residues" evidence="4">
    <location>
        <begin position="509"/>
        <end position="521"/>
    </location>
</feature>
<dbReference type="GO" id="GO:1990316">
    <property type="term" value="C:Atg1/ULK1 kinase complex"/>
    <property type="evidence" value="ECO:0007669"/>
    <property type="project" value="InterPro"/>
</dbReference>
<dbReference type="InterPro" id="IPR036570">
    <property type="entry name" value="HORMA_dom_sf"/>
</dbReference>
<reference evidence="6 7" key="1">
    <citation type="journal article" date="2019" name="Nat. Ecol. Evol.">
        <title>Megaphylogeny resolves global patterns of mushroom evolution.</title>
        <authorList>
            <person name="Varga T."/>
            <person name="Krizsan K."/>
            <person name="Foldi C."/>
            <person name="Dima B."/>
            <person name="Sanchez-Garcia M."/>
            <person name="Sanchez-Ramirez S."/>
            <person name="Szollosi G.J."/>
            <person name="Szarkandi J.G."/>
            <person name="Papp V."/>
            <person name="Albert L."/>
            <person name="Andreopoulos W."/>
            <person name="Angelini C."/>
            <person name="Antonin V."/>
            <person name="Barry K.W."/>
            <person name="Bougher N.L."/>
            <person name="Buchanan P."/>
            <person name="Buyck B."/>
            <person name="Bense V."/>
            <person name="Catcheside P."/>
            <person name="Chovatia M."/>
            <person name="Cooper J."/>
            <person name="Damon W."/>
            <person name="Desjardin D."/>
            <person name="Finy P."/>
            <person name="Geml J."/>
            <person name="Haridas S."/>
            <person name="Hughes K."/>
            <person name="Justo A."/>
            <person name="Karasinski D."/>
            <person name="Kautmanova I."/>
            <person name="Kiss B."/>
            <person name="Kocsube S."/>
            <person name="Kotiranta H."/>
            <person name="LaButti K.M."/>
            <person name="Lechner B.E."/>
            <person name="Liimatainen K."/>
            <person name="Lipzen A."/>
            <person name="Lukacs Z."/>
            <person name="Mihaltcheva S."/>
            <person name="Morgado L.N."/>
            <person name="Niskanen T."/>
            <person name="Noordeloos M.E."/>
            <person name="Ohm R.A."/>
            <person name="Ortiz-Santana B."/>
            <person name="Ovrebo C."/>
            <person name="Racz N."/>
            <person name="Riley R."/>
            <person name="Savchenko A."/>
            <person name="Shiryaev A."/>
            <person name="Soop K."/>
            <person name="Spirin V."/>
            <person name="Szebenyi C."/>
            <person name="Tomsovsky M."/>
            <person name="Tulloss R.E."/>
            <person name="Uehling J."/>
            <person name="Grigoriev I.V."/>
            <person name="Vagvolgyi C."/>
            <person name="Papp T."/>
            <person name="Martin F.M."/>
            <person name="Miettinen O."/>
            <person name="Hibbett D.S."/>
            <person name="Nagy L.G."/>
        </authorList>
    </citation>
    <scope>NUCLEOTIDE SEQUENCE [LARGE SCALE GENOMIC DNA]</scope>
    <source>
        <strain evidence="6 7">OMC1185</strain>
    </source>
</reference>
<dbReference type="Pfam" id="PF10033">
    <property type="entry name" value="ATG13"/>
    <property type="match status" value="1"/>
</dbReference>
<sequence>MSNDIQKADQISWKFYSKLVLVVHHARATAETRGQTKTDKWFNLETPDAEIYKEHVKMYKSISSADSAELELQVLLAVPELMNKQILVYRAPDSSRVRVDPTPRFVLLESWNLVFRPSESYGSEVAPSTMYKHGIPLFRSLFTFLRLMPAWTLFKRLRRRGGGANRNGNLSIRLHIRSANEVLEGVLGFDKAPAPNSPPLPKGYHSFDPVPHPMGTLALSVAYLLSPNFQLDELESLLSSRFLYLEDGADFTPTLARNQQQDSMSTSPGSLPIRTSLPASPPSTVAERFILPAVHTRTTSLPGNVRVPPSFNRPSPMAATAGSASGMSATSSSHRGSTSGGSDSQPTSSLGARMRRESTGPGQTRGADLPSAPGPLPIRRPPMVNPFKSSTLSSSPSLHSPTPSLRQHSPLSGVGGPSLPSRPSNTTSPTSSRVPALPISSSNRTPGSPILPLRPSPTFTPSGLSTERRSHEGDPYPLAGNLPARKRYSSSFSHRYALSVGSDGSTGSGDREREKPKEGEKASFLSSNTEDDDLSRFVQDIDAREPLSGRHFQYGGELKLEGQGHDREATAMPLGKGKEVDPKERGGARTALGATGTGERRQSFASSPLAGQIERAASEPSSTRERASPVLTDQSAVDEQLRRMNEEFMASLEGLGGKRGEQGSSPRSGSSGDRRISVGSVPRHRSNLSTDELDEAAYVRGVLPTRPRHGSGASRFSIASAEVIGKLELDEETKRSRGL</sequence>
<dbReference type="Gene3D" id="3.30.900.10">
    <property type="entry name" value="HORMA domain"/>
    <property type="match status" value="1"/>
</dbReference>
<dbReference type="AlphaFoldDB" id="A0A5C3MZN5"/>
<gene>
    <name evidence="6" type="ORF">OE88DRAFT_1660710</name>
</gene>
<feature type="compositionally biased region" description="Low complexity" evidence="4">
    <location>
        <begin position="417"/>
        <end position="432"/>
    </location>
</feature>
<evidence type="ECO:0000256" key="1">
    <source>
        <dbReference type="ARBA" id="ARBA00005246"/>
    </source>
</evidence>
<dbReference type="GO" id="GO:0034497">
    <property type="term" value="P:protein localization to phagophore assembly site"/>
    <property type="evidence" value="ECO:0007669"/>
    <property type="project" value="TreeGrafter"/>
</dbReference>
<evidence type="ECO:0000256" key="3">
    <source>
        <dbReference type="RuleBase" id="RU361214"/>
    </source>
</evidence>
<dbReference type="EMBL" id="ML213513">
    <property type="protein sequence ID" value="TFK50373.1"/>
    <property type="molecule type" value="Genomic_DNA"/>
</dbReference>
<evidence type="ECO:0000313" key="6">
    <source>
        <dbReference type="EMBL" id="TFK50373.1"/>
    </source>
</evidence>
<feature type="compositionally biased region" description="Basic and acidic residues" evidence="4">
    <location>
        <begin position="576"/>
        <end position="587"/>
    </location>
</feature>
<feature type="compositionally biased region" description="Low complexity" evidence="4">
    <location>
        <begin position="318"/>
        <end position="344"/>
    </location>
</feature>
<feature type="region of interest" description="Disordered" evidence="4">
    <location>
        <begin position="558"/>
        <end position="692"/>
    </location>
</feature>
<feature type="compositionally biased region" description="Pro residues" evidence="4">
    <location>
        <begin position="372"/>
        <end position="384"/>
    </location>
</feature>
<proteinExistence type="inferred from homology"/>
<evidence type="ECO:0000313" key="7">
    <source>
        <dbReference type="Proteomes" id="UP000305948"/>
    </source>
</evidence>
<feature type="compositionally biased region" description="Basic and acidic residues" evidence="4">
    <location>
        <begin position="558"/>
        <end position="569"/>
    </location>
</feature>
<dbReference type="Proteomes" id="UP000305948">
    <property type="component" value="Unassembled WGS sequence"/>
</dbReference>
<comment type="similarity">
    <text evidence="1 3">Belongs to the ATG13 family. Fungi subfamily.</text>
</comment>
<dbReference type="PANTHER" id="PTHR13430:SF4">
    <property type="entry name" value="AUTOPHAGY-RELATED PROTEIN 13"/>
    <property type="match status" value="1"/>
</dbReference>
<feature type="region of interest" description="Disordered" evidence="4">
    <location>
        <begin position="497"/>
        <end position="535"/>
    </location>
</feature>
<evidence type="ECO:0000256" key="4">
    <source>
        <dbReference type="SAM" id="MobiDB-lite"/>
    </source>
</evidence>
<dbReference type="InterPro" id="IPR018731">
    <property type="entry name" value="Atg13_N"/>
</dbReference>
<dbReference type="STRING" id="5364.A0A5C3MZN5"/>
<name>A0A5C3MZN5_9AGAM</name>
<dbReference type="InterPro" id="IPR040182">
    <property type="entry name" value="ATG13"/>
</dbReference>
<feature type="compositionally biased region" description="Polar residues" evidence="4">
    <location>
        <begin position="255"/>
        <end position="269"/>
    </location>
</feature>
<protein>
    <recommendedName>
        <fullName evidence="3">Autophagy-related protein 13</fullName>
    </recommendedName>
</protein>
<dbReference type="GO" id="GO:0005829">
    <property type="term" value="C:cytosol"/>
    <property type="evidence" value="ECO:0007669"/>
    <property type="project" value="TreeGrafter"/>
</dbReference>
<organism evidence="6 7">
    <name type="scientific">Heliocybe sulcata</name>
    <dbReference type="NCBI Taxonomy" id="5364"/>
    <lineage>
        <taxon>Eukaryota</taxon>
        <taxon>Fungi</taxon>
        <taxon>Dikarya</taxon>
        <taxon>Basidiomycota</taxon>
        <taxon>Agaricomycotina</taxon>
        <taxon>Agaricomycetes</taxon>
        <taxon>Gloeophyllales</taxon>
        <taxon>Gloeophyllaceae</taxon>
        <taxon>Heliocybe</taxon>
    </lineage>
</organism>
<feature type="compositionally biased region" description="Low complexity" evidence="4">
    <location>
        <begin position="662"/>
        <end position="671"/>
    </location>
</feature>
<dbReference type="GO" id="GO:0034727">
    <property type="term" value="P:piecemeal microautophagy of the nucleus"/>
    <property type="evidence" value="ECO:0007669"/>
    <property type="project" value="TreeGrafter"/>
</dbReference>
<dbReference type="GO" id="GO:0000423">
    <property type="term" value="P:mitophagy"/>
    <property type="evidence" value="ECO:0007669"/>
    <property type="project" value="TreeGrafter"/>
</dbReference>
<dbReference type="OrthoDB" id="70161at2759"/>
<evidence type="ECO:0000256" key="2">
    <source>
        <dbReference type="ARBA" id="ARBA00023006"/>
    </source>
</evidence>
<dbReference type="GO" id="GO:0000407">
    <property type="term" value="C:phagophore assembly site"/>
    <property type="evidence" value="ECO:0007669"/>
    <property type="project" value="TreeGrafter"/>
</dbReference>
<feature type="region of interest" description="Disordered" evidence="4">
    <location>
        <begin position="255"/>
        <end position="281"/>
    </location>
</feature>
<dbReference type="PANTHER" id="PTHR13430">
    <property type="match status" value="1"/>
</dbReference>
<keyword evidence="7" id="KW-1185">Reference proteome</keyword>
<feature type="region of interest" description="Disordered" evidence="4">
    <location>
        <begin position="299"/>
        <end position="484"/>
    </location>
</feature>
<feature type="compositionally biased region" description="Low complexity" evidence="4">
    <location>
        <begin position="389"/>
        <end position="405"/>
    </location>
</feature>
<feature type="domain" description="Autophagy-related protein 13 N-terminal" evidence="5">
    <location>
        <begin position="14"/>
        <end position="229"/>
    </location>
</feature>
<accession>A0A5C3MZN5</accession>